<organism evidence="4 5">
    <name type="scientific">Mycoplasmopsis maculosa</name>
    <dbReference type="NCBI Taxonomy" id="114885"/>
    <lineage>
        <taxon>Bacteria</taxon>
        <taxon>Bacillati</taxon>
        <taxon>Mycoplasmatota</taxon>
        <taxon>Mycoplasmoidales</taxon>
        <taxon>Metamycoplasmataceae</taxon>
        <taxon>Mycoplasmopsis</taxon>
    </lineage>
</organism>
<sequence length="306" mass="33641">MENQYDVIIVGAGPAGLNCALYTSRAGLKTLIIEKNIAGGKINLTSTVENYLGIKKIDGYELAENLYNHAIEYGAEYKNGSVETINNISEYENEVILTSGTIFKGKTVVIAAGMVNRYPTGVENFEKFLKQGVSFCGVCDGPLFRNKDIIVYGGGNSAVEEALFLSQYANSIKLVVKDEEFIADKISVEEIYKNPKIEVLKSHTLKSLDGDSNLKEIELINNKNNDIIKLNADGLFPMIGFIPAKEIYKNLDISDKSGFIITDEKMETKVKSIYAIGDIRVKNVRQIVTASSDGAIAAKEIWNALK</sequence>
<keyword evidence="1" id="KW-0285">Flavoprotein</keyword>
<proteinExistence type="predicted"/>
<keyword evidence="2 4" id="KW-0560">Oxidoreductase</keyword>
<dbReference type="EC" id="1.8.1.9" evidence="4"/>
<gene>
    <name evidence="4" type="primary">trxB_2</name>
    <name evidence="4" type="ORF">NCTC10168_00417</name>
</gene>
<dbReference type="Pfam" id="PF07992">
    <property type="entry name" value="Pyr_redox_2"/>
    <property type="match status" value="1"/>
</dbReference>
<evidence type="ECO:0000256" key="2">
    <source>
        <dbReference type="ARBA" id="ARBA00023002"/>
    </source>
</evidence>
<dbReference type="Gene3D" id="3.50.50.60">
    <property type="entry name" value="FAD/NAD(P)-binding domain"/>
    <property type="match status" value="2"/>
</dbReference>
<evidence type="ECO:0000313" key="4">
    <source>
        <dbReference type="EMBL" id="VEU75495.1"/>
    </source>
</evidence>
<dbReference type="EMBL" id="LR215037">
    <property type="protein sequence ID" value="VEU75495.1"/>
    <property type="molecule type" value="Genomic_DNA"/>
</dbReference>
<keyword evidence="5" id="KW-1185">Reference proteome</keyword>
<dbReference type="InterPro" id="IPR050097">
    <property type="entry name" value="Ferredoxin-NADP_redctase_2"/>
</dbReference>
<name>A0A449B4K3_9BACT</name>
<dbReference type="PRINTS" id="PR00368">
    <property type="entry name" value="FADPNR"/>
</dbReference>
<dbReference type="InterPro" id="IPR023753">
    <property type="entry name" value="FAD/NAD-binding_dom"/>
</dbReference>
<evidence type="ECO:0000256" key="1">
    <source>
        <dbReference type="ARBA" id="ARBA00022630"/>
    </source>
</evidence>
<reference evidence="4 5" key="1">
    <citation type="submission" date="2019-01" db="EMBL/GenBank/DDBJ databases">
        <authorList>
            <consortium name="Pathogen Informatics"/>
        </authorList>
    </citation>
    <scope>NUCLEOTIDE SEQUENCE [LARGE SCALE GENOMIC DNA]</scope>
    <source>
        <strain evidence="4 5">NCTC10168</strain>
    </source>
</reference>
<dbReference type="InterPro" id="IPR036188">
    <property type="entry name" value="FAD/NAD-bd_sf"/>
</dbReference>
<evidence type="ECO:0000259" key="3">
    <source>
        <dbReference type="Pfam" id="PF07992"/>
    </source>
</evidence>
<protein>
    <submittedName>
        <fullName evidence="4">Thioredoxin-disulfide reductase</fullName>
        <ecNumber evidence="4">1.8.1.9</ecNumber>
    </submittedName>
</protein>
<dbReference type="KEGG" id="mmau:NCTC10168_00417"/>
<dbReference type="SUPFAM" id="SSF51905">
    <property type="entry name" value="FAD/NAD(P)-binding domain"/>
    <property type="match status" value="1"/>
</dbReference>
<feature type="domain" description="FAD/NAD(P)-binding" evidence="3">
    <location>
        <begin position="5"/>
        <end position="294"/>
    </location>
</feature>
<accession>A0A449B4K3</accession>
<dbReference type="PRINTS" id="PR00469">
    <property type="entry name" value="PNDRDTASEII"/>
</dbReference>
<dbReference type="PANTHER" id="PTHR48105">
    <property type="entry name" value="THIOREDOXIN REDUCTASE 1-RELATED-RELATED"/>
    <property type="match status" value="1"/>
</dbReference>
<dbReference type="OrthoDB" id="9806179at2"/>
<dbReference type="RefSeq" id="WP_129646638.1">
    <property type="nucleotide sequence ID" value="NZ_LR215037.1"/>
</dbReference>
<evidence type="ECO:0000313" key="5">
    <source>
        <dbReference type="Proteomes" id="UP000290243"/>
    </source>
</evidence>
<dbReference type="AlphaFoldDB" id="A0A449B4K3"/>
<dbReference type="Proteomes" id="UP000290243">
    <property type="component" value="Chromosome"/>
</dbReference>
<dbReference type="GO" id="GO:0004791">
    <property type="term" value="F:thioredoxin-disulfide reductase (NADPH) activity"/>
    <property type="evidence" value="ECO:0007669"/>
    <property type="project" value="UniProtKB-EC"/>
</dbReference>